<organism evidence="2 3">
    <name type="scientific">Brucella intermedia</name>
    <dbReference type="NCBI Taxonomy" id="94625"/>
    <lineage>
        <taxon>Bacteria</taxon>
        <taxon>Pseudomonadati</taxon>
        <taxon>Pseudomonadota</taxon>
        <taxon>Alphaproteobacteria</taxon>
        <taxon>Hyphomicrobiales</taxon>
        <taxon>Brucellaceae</taxon>
        <taxon>Brucella/Ochrobactrum group</taxon>
        <taxon>Brucella</taxon>
    </lineage>
</organism>
<evidence type="ECO:0000313" key="2">
    <source>
        <dbReference type="EMBL" id="MBA8853721.1"/>
    </source>
</evidence>
<evidence type="ECO:0000313" key="3">
    <source>
        <dbReference type="Proteomes" id="UP000578622"/>
    </source>
</evidence>
<name>A0ABR6AW82_9HYPH</name>
<dbReference type="PROSITE" id="PS51257">
    <property type="entry name" value="PROKAR_LIPOPROTEIN"/>
    <property type="match status" value="1"/>
</dbReference>
<dbReference type="RefSeq" id="WP_182512192.1">
    <property type="nucleotide sequence ID" value="NZ_JACGXG010000016.1"/>
</dbReference>
<gene>
    <name evidence="2" type="ORF">FHW20_004706</name>
</gene>
<comment type="caution">
    <text evidence="2">The sequence shown here is derived from an EMBL/GenBank/DDBJ whole genome shotgun (WGS) entry which is preliminary data.</text>
</comment>
<accession>A0ABR6AW82</accession>
<evidence type="ECO:0000256" key="1">
    <source>
        <dbReference type="SAM" id="SignalP"/>
    </source>
</evidence>
<proteinExistence type="predicted"/>
<evidence type="ECO:0008006" key="4">
    <source>
        <dbReference type="Google" id="ProtNLM"/>
    </source>
</evidence>
<reference evidence="2 3" key="1">
    <citation type="submission" date="2020-07" db="EMBL/GenBank/DDBJ databases">
        <title>Genomic Encyclopedia of Type Strains, Phase IV (KMG-V): Genome sequencing to study the core and pangenomes of soil and plant-associated prokaryotes.</title>
        <authorList>
            <person name="Whitman W."/>
        </authorList>
    </citation>
    <scope>NUCLEOTIDE SEQUENCE [LARGE SCALE GENOMIC DNA]</scope>
    <source>
        <strain evidence="2 3">RH4WT92</strain>
    </source>
</reference>
<keyword evidence="1" id="KW-0732">Signal</keyword>
<dbReference type="EMBL" id="JACGXG010000016">
    <property type="protein sequence ID" value="MBA8853721.1"/>
    <property type="molecule type" value="Genomic_DNA"/>
</dbReference>
<feature type="signal peptide" evidence="1">
    <location>
        <begin position="1"/>
        <end position="20"/>
    </location>
</feature>
<dbReference type="Proteomes" id="UP000578622">
    <property type="component" value="Unassembled WGS sequence"/>
</dbReference>
<keyword evidence="3" id="KW-1185">Reference proteome</keyword>
<feature type="chain" id="PRO_5047328029" description="Lipoprotein" evidence="1">
    <location>
        <begin position="21"/>
        <end position="57"/>
    </location>
</feature>
<protein>
    <recommendedName>
        <fullName evidence="4">Lipoprotein</fullName>
    </recommendedName>
</protein>
<sequence length="57" mass="5958">MNKIVISGALIAFIALSGCAADRTQTAQPHKTEKVCDSKNAAITEKGVIVCKNAITL</sequence>